<gene>
    <name evidence="12" type="primary">ccp_4</name>
    <name evidence="12" type="ORF">K239x_48880</name>
</gene>
<evidence type="ECO:0000256" key="1">
    <source>
        <dbReference type="ARBA" id="ARBA00004418"/>
    </source>
</evidence>
<evidence type="ECO:0000313" key="12">
    <source>
        <dbReference type="EMBL" id="QDT12875.1"/>
    </source>
</evidence>
<dbReference type="PIRSF" id="PIRSF000294">
    <property type="entry name" value="Cytochrome-c_peroxidase"/>
    <property type="match status" value="1"/>
</dbReference>
<dbReference type="InterPro" id="IPR036909">
    <property type="entry name" value="Cyt_c-like_dom_sf"/>
</dbReference>
<keyword evidence="13" id="KW-1185">Reference proteome</keyword>
<dbReference type="InterPro" id="IPR026259">
    <property type="entry name" value="MauG/Cytc_peroxidase"/>
</dbReference>
<feature type="binding site" description="covalent" evidence="8">
    <location>
        <position position="104"/>
    </location>
    <ligand>
        <name>heme c</name>
        <dbReference type="ChEBI" id="CHEBI:61717"/>
        <label>1</label>
    </ligand>
</feature>
<feature type="binding site" description="axial binding residue" evidence="9">
    <location>
        <position position="261"/>
    </location>
    <ligand>
        <name>heme c</name>
        <dbReference type="ChEBI" id="CHEBI:61717"/>
        <label>2</label>
    </ligand>
    <ligandPart>
        <name>Fe</name>
        <dbReference type="ChEBI" id="CHEBI:18248"/>
    </ligandPart>
</feature>
<evidence type="ECO:0000313" key="13">
    <source>
        <dbReference type="Proteomes" id="UP000319817"/>
    </source>
</evidence>
<keyword evidence="7 9" id="KW-0408">Iron</keyword>
<keyword evidence="4" id="KW-0732">Signal</keyword>
<dbReference type="Gene3D" id="1.10.760.10">
    <property type="entry name" value="Cytochrome c-like domain"/>
    <property type="match status" value="2"/>
</dbReference>
<dbReference type="InterPro" id="IPR009056">
    <property type="entry name" value="Cyt_c-like_dom"/>
</dbReference>
<feature type="region of interest" description="Disordered" evidence="10">
    <location>
        <begin position="266"/>
        <end position="288"/>
    </location>
</feature>
<dbReference type="Pfam" id="PF03150">
    <property type="entry name" value="CCP_MauG"/>
    <property type="match status" value="1"/>
</dbReference>
<protein>
    <submittedName>
        <fullName evidence="12">Cytochrome c551 peroxidase</fullName>
        <ecNumber evidence="12">1.11.1.5</ecNumber>
    </submittedName>
</protein>
<keyword evidence="3 9" id="KW-0479">Metal-binding</keyword>
<keyword evidence="12" id="KW-0575">Peroxidase</keyword>
<dbReference type="PANTHER" id="PTHR30600">
    <property type="entry name" value="CYTOCHROME C PEROXIDASE-RELATED"/>
    <property type="match status" value="1"/>
</dbReference>
<sequence length="418" mass="45884">MSYSTSNDSLMLIGIVLLAAILPSAKTVGGEEVQKDPGPTKRQLHLPETPYNYTNIALPPHFQTSAVRRMDNTPTSNPITDHGATLGRVLFHDTGLSANGKTSCASCHLQKLAFSDAKKVSRGFNGEKVERNSMSLVNSRYYARGRFFWDERATSLEEQVLMPIENELEMGHQLDKLVEQLQGSSVYPPLFKSAFGDDVVTNDRVAMALAQFVRSIVSYQSRYDEGLANAGSIRESFSNFTETENNGKRLFLTRAQCASCHMLDQRGGGRGRGGDRGRGGSRGRGRNGNAAIFFMDGPANNGVDGNYQAKDAGVANQTFDLRDAGDFKSPSLRNVELTAPYMHDGRFITLESVLTHYSDGIKNHPNLDRRFRGGGRSRSRGLNLTSADKKAIVAFLKTLTDHELIEDPKFSDPFASGT</sequence>
<keyword evidence="6 12" id="KW-0560">Oxidoreductase</keyword>
<evidence type="ECO:0000256" key="6">
    <source>
        <dbReference type="ARBA" id="ARBA00023002"/>
    </source>
</evidence>
<dbReference type="GO" id="GO:0009055">
    <property type="term" value="F:electron transfer activity"/>
    <property type="evidence" value="ECO:0007669"/>
    <property type="project" value="InterPro"/>
</dbReference>
<evidence type="ECO:0000256" key="3">
    <source>
        <dbReference type="ARBA" id="ARBA00022723"/>
    </source>
</evidence>
<dbReference type="EMBL" id="CP036526">
    <property type="protein sequence ID" value="QDT12875.1"/>
    <property type="molecule type" value="Genomic_DNA"/>
</dbReference>
<feature type="binding site" description="covalent" evidence="8">
    <location>
        <position position="107"/>
    </location>
    <ligand>
        <name>heme c</name>
        <dbReference type="ChEBI" id="CHEBI:61717"/>
        <label>1</label>
    </ligand>
</feature>
<dbReference type="Pfam" id="PF00034">
    <property type="entry name" value="Cytochrom_C"/>
    <property type="match status" value="1"/>
</dbReference>
<comment type="cofactor">
    <cofactor evidence="8">
        <name>heme</name>
        <dbReference type="ChEBI" id="CHEBI:30413"/>
    </cofactor>
    <text evidence="8">Binds 2 heme groups.</text>
</comment>
<evidence type="ECO:0000256" key="2">
    <source>
        <dbReference type="ARBA" id="ARBA00022617"/>
    </source>
</evidence>
<feature type="binding site" description="axial binding residue" evidence="9">
    <location>
        <position position="108"/>
    </location>
    <ligand>
        <name>heme c</name>
        <dbReference type="ChEBI" id="CHEBI:61717"/>
        <label>1</label>
    </ligand>
    <ligandPart>
        <name>Fe</name>
        <dbReference type="ChEBI" id="CHEBI:18248"/>
    </ligandPart>
</feature>
<dbReference type="AlphaFoldDB" id="A0A517P0H9"/>
<feature type="binding site" description="covalent" evidence="8">
    <location>
        <position position="260"/>
    </location>
    <ligand>
        <name>heme c</name>
        <dbReference type="ChEBI" id="CHEBI:61717"/>
        <label>2</label>
    </ligand>
</feature>
<dbReference type="PROSITE" id="PS51007">
    <property type="entry name" value="CYTC"/>
    <property type="match status" value="1"/>
</dbReference>
<keyword evidence="5" id="KW-0574">Periplasm</keyword>
<evidence type="ECO:0000259" key="11">
    <source>
        <dbReference type="PROSITE" id="PS51007"/>
    </source>
</evidence>
<name>A0A517P0H9_9BACT</name>
<evidence type="ECO:0000256" key="4">
    <source>
        <dbReference type="ARBA" id="ARBA00022729"/>
    </source>
</evidence>
<dbReference type="Proteomes" id="UP000319817">
    <property type="component" value="Chromosome"/>
</dbReference>
<evidence type="ECO:0000256" key="8">
    <source>
        <dbReference type="PIRSR" id="PIRSR000294-1"/>
    </source>
</evidence>
<dbReference type="SUPFAM" id="SSF46626">
    <property type="entry name" value="Cytochrome c"/>
    <property type="match status" value="2"/>
</dbReference>
<evidence type="ECO:0000256" key="10">
    <source>
        <dbReference type="SAM" id="MobiDB-lite"/>
    </source>
</evidence>
<dbReference type="InterPro" id="IPR051395">
    <property type="entry name" value="Cytochrome_c_Peroxidase/MauG"/>
</dbReference>
<proteinExistence type="predicted"/>
<reference evidence="12 13" key="1">
    <citation type="submission" date="2019-02" db="EMBL/GenBank/DDBJ databases">
        <title>Deep-cultivation of Planctomycetes and their phenomic and genomic characterization uncovers novel biology.</title>
        <authorList>
            <person name="Wiegand S."/>
            <person name="Jogler M."/>
            <person name="Boedeker C."/>
            <person name="Pinto D."/>
            <person name="Vollmers J."/>
            <person name="Rivas-Marin E."/>
            <person name="Kohn T."/>
            <person name="Peeters S.H."/>
            <person name="Heuer A."/>
            <person name="Rast P."/>
            <person name="Oberbeckmann S."/>
            <person name="Bunk B."/>
            <person name="Jeske O."/>
            <person name="Meyerdierks A."/>
            <person name="Storesund J.E."/>
            <person name="Kallscheuer N."/>
            <person name="Luecker S."/>
            <person name="Lage O.M."/>
            <person name="Pohl T."/>
            <person name="Merkel B.J."/>
            <person name="Hornburger P."/>
            <person name="Mueller R.-W."/>
            <person name="Bruemmer F."/>
            <person name="Labrenz M."/>
            <person name="Spormann A.M."/>
            <person name="Op den Camp H."/>
            <person name="Overmann J."/>
            <person name="Amann R."/>
            <person name="Jetten M.S.M."/>
            <person name="Mascher T."/>
            <person name="Medema M.H."/>
            <person name="Devos D.P."/>
            <person name="Kaster A.-K."/>
            <person name="Ovreas L."/>
            <person name="Rohde M."/>
            <person name="Galperin M.Y."/>
            <person name="Jogler C."/>
        </authorList>
    </citation>
    <scope>NUCLEOTIDE SEQUENCE [LARGE SCALE GENOMIC DNA]</scope>
    <source>
        <strain evidence="12 13">K23_9</strain>
    </source>
</reference>
<dbReference type="EC" id="1.11.1.5" evidence="12"/>
<keyword evidence="2 8" id="KW-0349">Heme</keyword>
<dbReference type="RefSeq" id="WP_419189301.1">
    <property type="nucleotide sequence ID" value="NZ_CP036526.1"/>
</dbReference>
<dbReference type="FunFam" id="1.10.760.10:FF:000042">
    <property type="entry name" value="Cytochrome c peroxidase"/>
    <property type="match status" value="1"/>
</dbReference>
<dbReference type="GO" id="GO:0042597">
    <property type="term" value="C:periplasmic space"/>
    <property type="evidence" value="ECO:0007669"/>
    <property type="project" value="UniProtKB-SubCell"/>
</dbReference>
<feature type="binding site" description="covalent" evidence="8">
    <location>
        <position position="257"/>
    </location>
    <ligand>
        <name>heme c</name>
        <dbReference type="ChEBI" id="CHEBI:61717"/>
        <label>2</label>
    </ligand>
</feature>
<dbReference type="GO" id="GO:0046872">
    <property type="term" value="F:metal ion binding"/>
    <property type="evidence" value="ECO:0007669"/>
    <property type="project" value="UniProtKB-KW"/>
</dbReference>
<comment type="subcellular location">
    <subcellularLocation>
        <location evidence="1">Periplasm</location>
    </subcellularLocation>
</comment>
<dbReference type="GO" id="GO:0004130">
    <property type="term" value="F:cytochrome-c peroxidase activity"/>
    <property type="evidence" value="ECO:0007669"/>
    <property type="project" value="UniProtKB-EC"/>
</dbReference>
<dbReference type="PANTHER" id="PTHR30600:SF10">
    <property type="entry name" value="BLL6722 PROTEIN"/>
    <property type="match status" value="1"/>
</dbReference>
<evidence type="ECO:0000256" key="7">
    <source>
        <dbReference type="ARBA" id="ARBA00023004"/>
    </source>
</evidence>
<dbReference type="InterPro" id="IPR004852">
    <property type="entry name" value="Di-haem_cyt_c_peroxidsae"/>
</dbReference>
<feature type="domain" description="Cytochrome c" evidence="11">
    <location>
        <begin position="242"/>
        <end position="400"/>
    </location>
</feature>
<dbReference type="GO" id="GO:0020037">
    <property type="term" value="F:heme binding"/>
    <property type="evidence" value="ECO:0007669"/>
    <property type="project" value="InterPro"/>
</dbReference>
<evidence type="ECO:0000256" key="5">
    <source>
        <dbReference type="ARBA" id="ARBA00022764"/>
    </source>
</evidence>
<accession>A0A517P0H9</accession>
<evidence type="ECO:0000256" key="9">
    <source>
        <dbReference type="PIRSR" id="PIRSR000294-2"/>
    </source>
</evidence>
<comment type="PTM">
    <text evidence="8">Binds 2 heme groups per subunit.</text>
</comment>
<organism evidence="12 13">
    <name type="scientific">Stieleria marina</name>
    <dbReference type="NCBI Taxonomy" id="1930275"/>
    <lineage>
        <taxon>Bacteria</taxon>
        <taxon>Pseudomonadati</taxon>
        <taxon>Planctomycetota</taxon>
        <taxon>Planctomycetia</taxon>
        <taxon>Pirellulales</taxon>
        <taxon>Pirellulaceae</taxon>
        <taxon>Stieleria</taxon>
    </lineage>
</organism>